<sequence length="37" mass="4438">MLRLFHEHFGILHQGVWMLRQFMDLAAQKMEKGNPQV</sequence>
<dbReference type="AlphaFoldDB" id="E6VRD6"/>
<dbReference type="EMBL" id="CP002431">
    <property type="protein sequence ID" value="ADU61865.1"/>
    <property type="molecule type" value="Genomic_DNA"/>
</dbReference>
<reference evidence="2" key="1">
    <citation type="submission" date="2010-12" db="EMBL/GenBank/DDBJ databases">
        <title>Complete sequence of Desulfovibrio aespoeensis Aspo-2.</title>
        <authorList>
            <consortium name="US DOE Joint Genome Institute"/>
            <person name="Lucas S."/>
            <person name="Copeland A."/>
            <person name="Lapidus A."/>
            <person name="Cheng J.-F."/>
            <person name="Goodwin L."/>
            <person name="Pitluck S."/>
            <person name="Chertkov O."/>
            <person name="Misra M."/>
            <person name="Detter J.C."/>
            <person name="Han C."/>
            <person name="Tapia R."/>
            <person name="Land M."/>
            <person name="Hauser L."/>
            <person name="Kyrpides N."/>
            <person name="Ivanova N."/>
            <person name="Ovchinnikova G."/>
            <person name="Pedersen K."/>
            <person name="Jagevall S."/>
            <person name="Hazen T."/>
            <person name="Woyke T."/>
        </authorList>
    </citation>
    <scope>NUCLEOTIDE SEQUENCE [LARGE SCALE GENOMIC DNA]</scope>
    <source>
        <strain evidence="2">ATCC 700646 / DSM 10631 / Aspo-2</strain>
    </source>
</reference>
<reference evidence="1 2" key="2">
    <citation type="journal article" date="2014" name="Genome Announc.">
        <title>Complete Genome Sequence of the Subsurface, Mesophilic Sulfate-Reducing Bacterium Desulfovibrio aespoeensis Aspo-2.</title>
        <authorList>
            <person name="Pedersen K."/>
            <person name="Bengtsson A."/>
            <person name="Edlund J."/>
            <person name="Rabe L."/>
            <person name="Hazen T."/>
            <person name="Chakraborty R."/>
            <person name="Goodwin L."/>
            <person name="Shapiro N."/>
        </authorList>
    </citation>
    <scope>NUCLEOTIDE SEQUENCE [LARGE SCALE GENOMIC DNA]</scope>
    <source>
        <strain evidence="2">ATCC 700646 / DSM 10631 / Aspo-2</strain>
    </source>
</reference>
<protein>
    <submittedName>
        <fullName evidence="1">Uncharacterized protein</fullName>
    </submittedName>
</protein>
<proteinExistence type="predicted"/>
<dbReference type="KEGG" id="das:Daes_0848"/>
<evidence type="ECO:0000313" key="1">
    <source>
        <dbReference type="EMBL" id="ADU61865.1"/>
    </source>
</evidence>
<gene>
    <name evidence="1" type="ordered locus">Daes_0848</name>
</gene>
<dbReference type="HOGENOM" id="CLU_3342879_0_0_7"/>
<name>E6VRD6_PSEA9</name>
<accession>E6VRD6</accession>
<organism evidence="1 2">
    <name type="scientific">Pseudodesulfovibrio aespoeensis (strain ATCC 700646 / DSM 10631 / Aspo-2)</name>
    <name type="common">Desulfovibrio aespoeensis</name>
    <dbReference type="NCBI Taxonomy" id="643562"/>
    <lineage>
        <taxon>Bacteria</taxon>
        <taxon>Pseudomonadati</taxon>
        <taxon>Thermodesulfobacteriota</taxon>
        <taxon>Desulfovibrionia</taxon>
        <taxon>Desulfovibrionales</taxon>
        <taxon>Desulfovibrionaceae</taxon>
    </lineage>
</organism>
<dbReference type="Proteomes" id="UP000002191">
    <property type="component" value="Chromosome"/>
</dbReference>
<keyword evidence="2" id="KW-1185">Reference proteome</keyword>
<evidence type="ECO:0000313" key="2">
    <source>
        <dbReference type="Proteomes" id="UP000002191"/>
    </source>
</evidence>